<protein>
    <submittedName>
        <fullName evidence="3">DNA helicase</fullName>
    </submittedName>
</protein>
<sequence>MSEFNLDEMKRGTVNNNRYERRLSKLVSMNQEVDRIKSVVENAVVNITNNQKSFVIYGEPQSGKTEMMIALTAKLLDLNFKIVIVLLNDSVQLLGQNLERFQRSGLSPSPKKFSEILPAEVKIGDHQWVIFCKKNSKDLQKLIQKLDGHSRRVVIDDEADYATPNSKINKKEKSTINKLTGELIGSEGTYIGVTATPARLDLNKTHENQNEHWIDFRPHSNYTGQDVFFPVLIENIPFRLTFLSDVGDDPKHLREALFSFIVNVGYLNVAVNDPEKNYSMLVHTSSKKADHTVDYKQIVKTLEALKDEGNQYHEAYFKKIWEIANERYPEHADEITKYAIANSDRNNIVVMNSDKEVNAADNRTATDPTAPFTVIIGGNIVSRGVTFNNLLTMFFTRDVKHKLQQDTYIQRARMFGSRGDYLNYFELVIPKTLYLDWQKCFIFHRLSLESRKQNKRSPVWLDGERITAVASGSIDKTNVIVDKGEMSFNIFDFEPDTINEILVQNINPVQKIKALSELLGENCLPKYLINYIESFCPLGSESIAVHVPKDISGREMDDAENIVRSKGFIGKYDREENKFPSAMHHVFVLFNESRKARVFYKYEGSIRFLKIPKK</sequence>
<dbReference type="GO" id="GO:0016787">
    <property type="term" value="F:hydrolase activity"/>
    <property type="evidence" value="ECO:0007669"/>
    <property type="project" value="InterPro"/>
</dbReference>
<dbReference type="GO" id="GO:0004386">
    <property type="term" value="F:helicase activity"/>
    <property type="evidence" value="ECO:0007669"/>
    <property type="project" value="UniProtKB-KW"/>
</dbReference>
<evidence type="ECO:0000259" key="1">
    <source>
        <dbReference type="Pfam" id="PF04851"/>
    </source>
</evidence>
<evidence type="ECO:0000313" key="3">
    <source>
        <dbReference type="EMBL" id="OHA82804.1"/>
    </source>
</evidence>
<accession>A0A1G2SCS7</accession>
<dbReference type="STRING" id="1802727.A2937_02955"/>
<dbReference type="GO" id="GO:0005524">
    <property type="term" value="F:ATP binding"/>
    <property type="evidence" value="ECO:0007669"/>
    <property type="project" value="InterPro"/>
</dbReference>
<dbReference type="Pfam" id="PF04851">
    <property type="entry name" value="ResIII"/>
    <property type="match status" value="1"/>
</dbReference>
<dbReference type="Pfam" id="PF10593">
    <property type="entry name" value="Z1"/>
    <property type="match status" value="1"/>
</dbReference>
<keyword evidence="3" id="KW-0378">Hydrolase</keyword>
<dbReference type="SUPFAM" id="SSF52540">
    <property type="entry name" value="P-loop containing nucleoside triphosphate hydrolases"/>
    <property type="match status" value="1"/>
</dbReference>
<dbReference type="AlphaFoldDB" id="A0A1G2SCS7"/>
<feature type="domain" description="Helicase/UvrB N-terminal" evidence="1">
    <location>
        <begin position="38"/>
        <end position="199"/>
    </location>
</feature>
<organism evidence="3 4">
    <name type="scientific">Candidatus Yonathbacteria bacterium RIFCSPLOWO2_01_FULL_47_33b</name>
    <dbReference type="NCBI Taxonomy" id="1802727"/>
    <lineage>
        <taxon>Bacteria</taxon>
        <taxon>Candidatus Yonathiibacteriota</taxon>
    </lineage>
</organism>
<keyword evidence="3" id="KW-0067">ATP-binding</keyword>
<keyword evidence="3" id="KW-0547">Nucleotide-binding</keyword>
<dbReference type="GO" id="GO:0003677">
    <property type="term" value="F:DNA binding"/>
    <property type="evidence" value="ECO:0007669"/>
    <property type="project" value="InterPro"/>
</dbReference>
<keyword evidence="3" id="KW-0347">Helicase</keyword>
<dbReference type="InterPro" id="IPR018310">
    <property type="entry name" value="Put_endonuclease_Z1-dom"/>
</dbReference>
<dbReference type="InterPro" id="IPR027417">
    <property type="entry name" value="P-loop_NTPase"/>
</dbReference>
<dbReference type="EMBL" id="MHUW01000022">
    <property type="protein sequence ID" value="OHA82804.1"/>
    <property type="molecule type" value="Genomic_DNA"/>
</dbReference>
<dbReference type="InterPro" id="IPR006935">
    <property type="entry name" value="Helicase/UvrB_N"/>
</dbReference>
<gene>
    <name evidence="3" type="ORF">A2937_02955</name>
</gene>
<dbReference type="Gene3D" id="3.40.50.300">
    <property type="entry name" value="P-loop containing nucleotide triphosphate hydrolases"/>
    <property type="match status" value="1"/>
</dbReference>
<dbReference type="Proteomes" id="UP000177987">
    <property type="component" value="Unassembled WGS sequence"/>
</dbReference>
<comment type="caution">
    <text evidence="3">The sequence shown here is derived from an EMBL/GenBank/DDBJ whole genome shotgun (WGS) entry which is preliminary data.</text>
</comment>
<reference evidence="3 4" key="1">
    <citation type="journal article" date="2016" name="Nat. Commun.">
        <title>Thousands of microbial genomes shed light on interconnected biogeochemical processes in an aquifer system.</title>
        <authorList>
            <person name="Anantharaman K."/>
            <person name="Brown C.T."/>
            <person name="Hug L.A."/>
            <person name="Sharon I."/>
            <person name="Castelle C.J."/>
            <person name="Probst A.J."/>
            <person name="Thomas B.C."/>
            <person name="Singh A."/>
            <person name="Wilkins M.J."/>
            <person name="Karaoz U."/>
            <person name="Brodie E.L."/>
            <person name="Williams K.H."/>
            <person name="Hubbard S.S."/>
            <person name="Banfield J.F."/>
        </authorList>
    </citation>
    <scope>NUCLEOTIDE SEQUENCE [LARGE SCALE GENOMIC DNA]</scope>
</reference>
<evidence type="ECO:0000313" key="4">
    <source>
        <dbReference type="Proteomes" id="UP000177987"/>
    </source>
</evidence>
<evidence type="ECO:0000259" key="2">
    <source>
        <dbReference type="Pfam" id="PF10593"/>
    </source>
</evidence>
<name>A0A1G2SCS7_9BACT</name>
<feature type="domain" description="Putative endonuclease Z1" evidence="2">
    <location>
        <begin position="253"/>
        <end position="439"/>
    </location>
</feature>
<proteinExistence type="predicted"/>